<dbReference type="HOGENOM" id="CLU_2391863_0_0_1"/>
<dbReference type="EMBL" id="CACQ02006856">
    <property type="protein sequence ID" value="CCF44376.1"/>
    <property type="molecule type" value="Genomic_DNA"/>
</dbReference>
<protein>
    <submittedName>
        <fullName evidence="1">Uncharacterized protein</fullName>
    </submittedName>
</protein>
<organism evidence="1 2">
    <name type="scientific">Colletotrichum higginsianum (strain IMI 349063)</name>
    <name type="common">Crucifer anthracnose fungus</name>
    <dbReference type="NCBI Taxonomy" id="759273"/>
    <lineage>
        <taxon>Eukaryota</taxon>
        <taxon>Fungi</taxon>
        <taxon>Dikarya</taxon>
        <taxon>Ascomycota</taxon>
        <taxon>Pezizomycotina</taxon>
        <taxon>Sordariomycetes</taxon>
        <taxon>Hypocreomycetidae</taxon>
        <taxon>Glomerellales</taxon>
        <taxon>Glomerellaceae</taxon>
        <taxon>Colletotrichum</taxon>
        <taxon>Colletotrichum destructivum species complex</taxon>
    </lineage>
</organism>
<accession>H1VVW5</accession>
<feature type="non-terminal residue" evidence="1">
    <location>
        <position position="1"/>
    </location>
</feature>
<sequence length="94" mass="10495">QHSGGYRENRPRVLQGIIALPSTLISNIPRCIISTIDEQMENLVPHSRYSGSTLILCQLISSQVCIYSTLKIKKPPAVMSFSPCSSLLTRLEYM</sequence>
<proteinExistence type="predicted"/>
<reference evidence="2" key="1">
    <citation type="journal article" date="2012" name="Nat. Genet.">
        <title>Lifestyle transitions in plant pathogenic Colletotrichum fungi deciphered by genome and transcriptome analyses.</title>
        <authorList>
            <person name="O'Connell R.J."/>
            <person name="Thon M.R."/>
            <person name="Hacquard S."/>
            <person name="Amyotte S.G."/>
            <person name="Kleemann J."/>
            <person name="Torres M.F."/>
            <person name="Damm U."/>
            <person name="Buiate E.A."/>
            <person name="Epstein L."/>
            <person name="Alkan N."/>
            <person name="Altmueller J."/>
            <person name="Alvarado-Balderrama L."/>
            <person name="Bauser C.A."/>
            <person name="Becker C."/>
            <person name="Birren B.W."/>
            <person name="Chen Z."/>
            <person name="Choi J."/>
            <person name="Crouch J.A."/>
            <person name="Duvick J.P."/>
            <person name="Farman M.A."/>
            <person name="Gan P."/>
            <person name="Heiman D."/>
            <person name="Henrissat B."/>
            <person name="Howard R.J."/>
            <person name="Kabbage M."/>
            <person name="Koch C."/>
            <person name="Kracher B."/>
            <person name="Kubo Y."/>
            <person name="Law A.D."/>
            <person name="Lebrun M.-H."/>
            <person name="Lee Y.-H."/>
            <person name="Miyara I."/>
            <person name="Moore N."/>
            <person name="Neumann U."/>
            <person name="Nordstroem K."/>
            <person name="Panaccione D.G."/>
            <person name="Panstruga R."/>
            <person name="Place M."/>
            <person name="Proctor R.H."/>
            <person name="Prusky D."/>
            <person name="Rech G."/>
            <person name="Reinhardt R."/>
            <person name="Rollins J.A."/>
            <person name="Rounsley S."/>
            <person name="Schardl C.L."/>
            <person name="Schwartz D.C."/>
            <person name="Shenoy N."/>
            <person name="Shirasu K."/>
            <person name="Sikhakolli U.R."/>
            <person name="Stueber K."/>
            <person name="Sukno S.A."/>
            <person name="Sweigard J.A."/>
            <person name="Takano Y."/>
            <person name="Takahara H."/>
            <person name="Trail F."/>
            <person name="van der Does H.C."/>
            <person name="Voll L.M."/>
            <person name="Will I."/>
            <person name="Young S."/>
            <person name="Zeng Q."/>
            <person name="Zhang J."/>
            <person name="Zhou S."/>
            <person name="Dickman M.B."/>
            <person name="Schulze-Lefert P."/>
            <person name="Ver Loren van Themaat E."/>
            <person name="Ma L.-J."/>
            <person name="Vaillancourt L.J."/>
        </authorList>
    </citation>
    <scope>NUCLEOTIDE SEQUENCE [LARGE SCALE GENOMIC DNA]</scope>
    <source>
        <strain evidence="2">IMI 349063</strain>
    </source>
</reference>
<dbReference type="Proteomes" id="UP000007174">
    <property type="component" value="Unassembled WGS sequence"/>
</dbReference>
<evidence type="ECO:0000313" key="2">
    <source>
        <dbReference type="Proteomes" id="UP000007174"/>
    </source>
</evidence>
<name>H1VVW5_COLHI</name>
<dbReference type="AlphaFoldDB" id="H1VVW5"/>
<gene>
    <name evidence="1" type="ORF">CH063_03318</name>
</gene>
<evidence type="ECO:0000313" key="1">
    <source>
        <dbReference type="EMBL" id="CCF44376.1"/>
    </source>
</evidence>